<dbReference type="OMA" id="IHNIYFR"/>
<dbReference type="PANTHER" id="PTHR35442:SF1">
    <property type="entry name" value="CATION CHANNEL SPERM-ASSOCIATED AUXILIARY SUBUNIT TMEM249"/>
    <property type="match status" value="1"/>
</dbReference>
<feature type="region of interest" description="Disordered" evidence="1">
    <location>
        <begin position="156"/>
        <end position="194"/>
    </location>
</feature>
<evidence type="ECO:0000256" key="2">
    <source>
        <dbReference type="SAM" id="Phobius"/>
    </source>
</evidence>
<feature type="transmembrane region" description="Helical" evidence="2">
    <location>
        <begin position="20"/>
        <end position="51"/>
    </location>
</feature>
<evidence type="ECO:0000256" key="1">
    <source>
        <dbReference type="SAM" id="MobiDB-lite"/>
    </source>
</evidence>
<dbReference type="Pfam" id="PF15158">
    <property type="entry name" value="TMEM249"/>
    <property type="match status" value="1"/>
</dbReference>
<sequence length="194" mass="22874">NSFFLLEYHLKFLKGMPLAFYYMIFLIFSLFLRGLYFTIFFVFGMLTGLWLSISNIHKRRLIINHIKEVYQFYIKGILWQEGPLHQIYVRLIAQTDAYGKRYYSLIINGYRLEVLTLAALTDQFELLDSVGRRIARNLNLNFFDYEDVSTRHVIRHLPPERYDDDDDMDYGENTSESPSGSHSPFPSSPTTNTL</sequence>
<proteinExistence type="predicted"/>
<keyword evidence="2" id="KW-0812">Transmembrane</keyword>
<keyword evidence="2" id="KW-1133">Transmembrane helix</keyword>
<evidence type="ECO:0000313" key="3">
    <source>
        <dbReference type="Ensembl" id="ENSPMRP00000017410.1"/>
    </source>
</evidence>
<dbReference type="GeneTree" id="ENSGT00510000050177"/>
<gene>
    <name evidence="3" type="primary">TMEM249</name>
</gene>
<accession>A0A670IZJ9</accession>
<protein>
    <submittedName>
        <fullName evidence="3">Transmembrane protein 249</fullName>
    </submittedName>
</protein>
<dbReference type="PANTHER" id="PTHR35442">
    <property type="entry name" value="TRANSMEMBRANE PROTEIN 249"/>
    <property type="match status" value="1"/>
</dbReference>
<dbReference type="Proteomes" id="UP000472272">
    <property type="component" value="Chromosome 7"/>
</dbReference>
<keyword evidence="4" id="KW-1185">Reference proteome</keyword>
<dbReference type="AlphaFoldDB" id="A0A670IZJ9"/>
<reference evidence="3" key="3">
    <citation type="submission" date="2025-09" db="UniProtKB">
        <authorList>
            <consortium name="Ensembl"/>
        </authorList>
    </citation>
    <scope>IDENTIFICATION</scope>
</reference>
<keyword evidence="2" id="KW-0472">Membrane</keyword>
<evidence type="ECO:0000313" key="4">
    <source>
        <dbReference type="Proteomes" id="UP000472272"/>
    </source>
</evidence>
<name>A0A670IZJ9_PODMU</name>
<dbReference type="Ensembl" id="ENSPMRT00000018538.1">
    <property type="protein sequence ID" value="ENSPMRP00000017410.1"/>
    <property type="gene ID" value="ENSPMRG00000011512.1"/>
</dbReference>
<reference evidence="3 4" key="1">
    <citation type="journal article" date="2019" name="Proc. Natl. Acad. Sci. U.S.A.">
        <title>Regulatory changes in pterin and carotenoid genes underlie balanced color polymorphisms in the wall lizard.</title>
        <authorList>
            <person name="Andrade P."/>
            <person name="Pinho C."/>
            <person name="Perez I de Lanuza G."/>
            <person name="Afonso S."/>
            <person name="Brejcha J."/>
            <person name="Rubin C.J."/>
            <person name="Wallerman O."/>
            <person name="Pereira P."/>
            <person name="Sabatino S.J."/>
            <person name="Bellati A."/>
            <person name="Pellitteri-Rosa D."/>
            <person name="Bosakova Z."/>
            <person name="Bunikis I."/>
            <person name="Carretero M.A."/>
            <person name="Feiner N."/>
            <person name="Marsik P."/>
            <person name="Pauperio F."/>
            <person name="Salvi D."/>
            <person name="Soler L."/>
            <person name="While G.M."/>
            <person name="Uller T."/>
            <person name="Font E."/>
            <person name="Andersson L."/>
            <person name="Carneiro M."/>
        </authorList>
    </citation>
    <scope>NUCLEOTIDE SEQUENCE</scope>
</reference>
<dbReference type="InterPro" id="IPR027861">
    <property type="entry name" value="TMEM249"/>
</dbReference>
<organism evidence="3 4">
    <name type="scientific">Podarcis muralis</name>
    <name type="common">Wall lizard</name>
    <name type="synonym">Lacerta muralis</name>
    <dbReference type="NCBI Taxonomy" id="64176"/>
    <lineage>
        <taxon>Eukaryota</taxon>
        <taxon>Metazoa</taxon>
        <taxon>Chordata</taxon>
        <taxon>Craniata</taxon>
        <taxon>Vertebrata</taxon>
        <taxon>Euteleostomi</taxon>
        <taxon>Lepidosauria</taxon>
        <taxon>Squamata</taxon>
        <taxon>Bifurcata</taxon>
        <taxon>Unidentata</taxon>
        <taxon>Episquamata</taxon>
        <taxon>Laterata</taxon>
        <taxon>Lacertibaenia</taxon>
        <taxon>Lacertidae</taxon>
        <taxon>Podarcis</taxon>
    </lineage>
</organism>
<reference evidence="3" key="2">
    <citation type="submission" date="2025-08" db="UniProtKB">
        <authorList>
            <consortium name="Ensembl"/>
        </authorList>
    </citation>
    <scope>IDENTIFICATION</scope>
</reference>
<feature type="compositionally biased region" description="Low complexity" evidence="1">
    <location>
        <begin position="174"/>
        <end position="194"/>
    </location>
</feature>